<organism evidence="2 3">
    <name type="scientific">Onychostoma macrolepis</name>
    <dbReference type="NCBI Taxonomy" id="369639"/>
    <lineage>
        <taxon>Eukaryota</taxon>
        <taxon>Metazoa</taxon>
        <taxon>Chordata</taxon>
        <taxon>Craniata</taxon>
        <taxon>Vertebrata</taxon>
        <taxon>Euteleostomi</taxon>
        <taxon>Actinopterygii</taxon>
        <taxon>Neopterygii</taxon>
        <taxon>Teleostei</taxon>
        <taxon>Ostariophysi</taxon>
        <taxon>Cypriniformes</taxon>
        <taxon>Cyprinidae</taxon>
        <taxon>Acrossocheilinae</taxon>
        <taxon>Onychostoma</taxon>
    </lineage>
</organism>
<reference evidence="2 3" key="1">
    <citation type="submission" date="2020-04" db="EMBL/GenBank/DDBJ databases">
        <title>Chromosome-level genome assembly of a cyprinid fish Onychostoma macrolepis by integration of Nanopore Sequencing, Bionano and Hi-C technology.</title>
        <authorList>
            <person name="Wang D."/>
        </authorList>
    </citation>
    <scope>NUCLEOTIDE SEQUENCE [LARGE SCALE GENOMIC DNA]</scope>
    <source>
        <strain evidence="2">SWU-2019</strain>
        <tissue evidence="2">Muscle</tissue>
    </source>
</reference>
<feature type="region of interest" description="Disordered" evidence="1">
    <location>
        <begin position="1"/>
        <end position="83"/>
    </location>
</feature>
<dbReference type="EMBL" id="JAAMOB010000021">
    <property type="protein sequence ID" value="KAF4099020.1"/>
    <property type="molecule type" value="Genomic_DNA"/>
</dbReference>
<gene>
    <name evidence="2" type="ORF">G5714_021050</name>
</gene>
<comment type="caution">
    <text evidence="2">The sequence shown here is derived from an EMBL/GenBank/DDBJ whole genome shotgun (WGS) entry which is preliminary data.</text>
</comment>
<dbReference type="AlphaFoldDB" id="A0A7J6BVL8"/>
<sequence>MSFHEEREDEDILSEASSLSDESTYNLPPTISDATATFDPCISRRKRLRSESPGPSCVSVKSNRSMQIQPPKFSDGPVTSDPL</sequence>
<proteinExistence type="predicted"/>
<keyword evidence="3" id="KW-1185">Reference proteome</keyword>
<evidence type="ECO:0000313" key="3">
    <source>
        <dbReference type="Proteomes" id="UP000579812"/>
    </source>
</evidence>
<feature type="compositionally biased region" description="Polar residues" evidence="1">
    <location>
        <begin position="59"/>
        <end position="68"/>
    </location>
</feature>
<accession>A0A7J6BVL8</accession>
<evidence type="ECO:0000313" key="2">
    <source>
        <dbReference type="EMBL" id="KAF4099020.1"/>
    </source>
</evidence>
<feature type="compositionally biased region" description="Polar residues" evidence="1">
    <location>
        <begin position="15"/>
        <end position="35"/>
    </location>
</feature>
<protein>
    <submittedName>
        <fullName evidence="2">Uncharacterized protein</fullName>
    </submittedName>
</protein>
<name>A0A7J6BVL8_9TELE</name>
<dbReference type="Proteomes" id="UP000579812">
    <property type="component" value="Unassembled WGS sequence"/>
</dbReference>
<evidence type="ECO:0000256" key="1">
    <source>
        <dbReference type="SAM" id="MobiDB-lite"/>
    </source>
</evidence>